<dbReference type="PANTHER" id="PTHR13723:SF281">
    <property type="entry name" value="PAPILIN"/>
    <property type="match status" value="1"/>
</dbReference>
<dbReference type="PROSITE" id="PS50092">
    <property type="entry name" value="TSP1"/>
    <property type="match status" value="1"/>
</dbReference>
<dbReference type="GO" id="GO:0004222">
    <property type="term" value="F:metalloendopeptidase activity"/>
    <property type="evidence" value="ECO:0007669"/>
    <property type="project" value="TreeGrafter"/>
</dbReference>
<organism evidence="4 5">
    <name type="scientific">Geodia barretti</name>
    <name type="common">Barrett's horny sponge</name>
    <dbReference type="NCBI Taxonomy" id="519541"/>
    <lineage>
        <taxon>Eukaryota</taxon>
        <taxon>Metazoa</taxon>
        <taxon>Porifera</taxon>
        <taxon>Demospongiae</taxon>
        <taxon>Heteroscleromorpha</taxon>
        <taxon>Tetractinellida</taxon>
        <taxon>Astrophorina</taxon>
        <taxon>Geodiidae</taxon>
        <taxon>Geodia</taxon>
    </lineage>
</organism>
<dbReference type="InterPro" id="IPR050439">
    <property type="entry name" value="ADAMTS_ADAMTS-like"/>
</dbReference>
<comment type="subcellular location">
    <subcellularLocation>
        <location evidence="1">Secreted</location>
    </subcellularLocation>
</comment>
<dbReference type="Gene3D" id="2.20.100.10">
    <property type="entry name" value="Thrombospondin type-1 (TSP1) repeat"/>
    <property type="match status" value="1"/>
</dbReference>
<proteinExistence type="predicted"/>
<dbReference type="Pfam" id="PF19030">
    <property type="entry name" value="TSP1_ADAMTS"/>
    <property type="match status" value="2"/>
</dbReference>
<name>A0AA35T1P6_GEOBA</name>
<dbReference type="Gene3D" id="2.60.120.830">
    <property type="match status" value="1"/>
</dbReference>
<dbReference type="Pfam" id="PF05986">
    <property type="entry name" value="ADAMTS_spacer1"/>
    <property type="match status" value="1"/>
</dbReference>
<protein>
    <submittedName>
        <fullName evidence="4">ADAMTS-like protein 2</fullName>
    </submittedName>
</protein>
<evidence type="ECO:0000256" key="2">
    <source>
        <dbReference type="ARBA" id="ARBA00022525"/>
    </source>
</evidence>
<dbReference type="GO" id="GO:0030198">
    <property type="term" value="P:extracellular matrix organization"/>
    <property type="evidence" value="ECO:0007669"/>
    <property type="project" value="TreeGrafter"/>
</dbReference>
<evidence type="ECO:0000313" key="4">
    <source>
        <dbReference type="EMBL" id="CAI8039106.1"/>
    </source>
</evidence>
<keyword evidence="5" id="KW-1185">Reference proteome</keyword>
<dbReference type="PANTHER" id="PTHR13723">
    <property type="entry name" value="ADAMTS A DISINTEGRIN AND METALLOPROTEASE WITH THROMBOSPONDIN MOTIFS PROTEASE"/>
    <property type="match status" value="1"/>
</dbReference>
<comment type="caution">
    <text evidence="4">The sequence shown here is derived from an EMBL/GenBank/DDBJ whole genome shotgun (WGS) entry which is preliminary data.</text>
</comment>
<dbReference type="InterPro" id="IPR000884">
    <property type="entry name" value="TSP1_rpt"/>
</dbReference>
<evidence type="ECO:0000313" key="5">
    <source>
        <dbReference type="Proteomes" id="UP001174909"/>
    </source>
</evidence>
<evidence type="ECO:0000256" key="1">
    <source>
        <dbReference type="ARBA" id="ARBA00004613"/>
    </source>
</evidence>
<dbReference type="GO" id="GO:0031012">
    <property type="term" value="C:extracellular matrix"/>
    <property type="evidence" value="ECO:0007669"/>
    <property type="project" value="TreeGrafter"/>
</dbReference>
<reference evidence="4" key="1">
    <citation type="submission" date="2023-03" db="EMBL/GenBank/DDBJ databases">
        <authorList>
            <person name="Steffen K."/>
            <person name="Cardenas P."/>
        </authorList>
    </citation>
    <scope>NUCLEOTIDE SEQUENCE</scope>
</reference>
<dbReference type="InterPro" id="IPR036383">
    <property type="entry name" value="TSP1_rpt_sf"/>
</dbReference>
<dbReference type="InterPro" id="IPR010294">
    <property type="entry name" value="ADAMTS_spacer1"/>
</dbReference>
<dbReference type="Proteomes" id="UP001174909">
    <property type="component" value="Unassembled WGS sequence"/>
</dbReference>
<dbReference type="AlphaFoldDB" id="A0AA35T1P6"/>
<sequence length="319" mass="35170">MIRLPVGASTVSVTNHLPPRLASIMVRSETGDFLFTVGPPGHIFEAGGTEFEYHVSVEGGNFTESLTTNGTLNNSITIEVYIPSQRVAPSISYEYHSLENVETWGRTGTRDRGPPLLSPPNNIDWSYGPFLSCTETCTTGIQVAYAVCTDLDFNNRILPDNYCSGSEKPTPIVRHCGSGNCAPRWVTRDWLPCSQTRCGVGSQQRLVQCMVLEANGRDSMVTDDLCPLASKPRHERECLMTESTGCGTEWEEDEWGECCSTEPLERRIQCVDSGGAVQPPFFCSHLHRNSSLRPCEKGPCTNGGCFLDPQEMVLRTLLH</sequence>
<evidence type="ECO:0000259" key="3">
    <source>
        <dbReference type="Pfam" id="PF05986"/>
    </source>
</evidence>
<feature type="domain" description="ADAMTS/ADAMTS-like Spacer 1" evidence="3">
    <location>
        <begin position="1"/>
        <end position="96"/>
    </location>
</feature>
<gene>
    <name evidence="4" type="ORF">GBAR_LOCUS21746</name>
</gene>
<dbReference type="GO" id="GO:0005576">
    <property type="term" value="C:extracellular region"/>
    <property type="evidence" value="ECO:0007669"/>
    <property type="project" value="UniProtKB-SubCell"/>
</dbReference>
<accession>A0AA35T1P6</accession>
<dbReference type="GO" id="GO:0006508">
    <property type="term" value="P:proteolysis"/>
    <property type="evidence" value="ECO:0007669"/>
    <property type="project" value="TreeGrafter"/>
</dbReference>
<keyword evidence="2" id="KW-0964">Secreted</keyword>
<dbReference type="EMBL" id="CASHTH010003024">
    <property type="protein sequence ID" value="CAI8039106.1"/>
    <property type="molecule type" value="Genomic_DNA"/>
</dbReference>
<dbReference type="SUPFAM" id="SSF82895">
    <property type="entry name" value="TSP-1 type 1 repeat"/>
    <property type="match status" value="1"/>
</dbReference>